<keyword evidence="5" id="KW-1185">Reference proteome</keyword>
<feature type="compositionally biased region" description="Low complexity" evidence="1">
    <location>
        <begin position="31"/>
        <end position="40"/>
    </location>
</feature>
<dbReference type="AlphaFoldDB" id="A0A2R5F4G8"/>
<organism evidence="4 5">
    <name type="scientific">Novimethylophilus kurashikiensis</name>
    <dbReference type="NCBI Taxonomy" id="1825523"/>
    <lineage>
        <taxon>Bacteria</taxon>
        <taxon>Pseudomonadati</taxon>
        <taxon>Pseudomonadota</taxon>
        <taxon>Betaproteobacteria</taxon>
        <taxon>Nitrosomonadales</taxon>
        <taxon>Methylophilaceae</taxon>
        <taxon>Novimethylophilus</taxon>
    </lineage>
</organism>
<feature type="region of interest" description="Disordered" evidence="1">
    <location>
        <begin position="145"/>
        <end position="199"/>
    </location>
</feature>
<name>A0A2R5F4G8_9PROT</name>
<comment type="caution">
    <text evidence="4">The sequence shown here is derived from an EMBL/GenBank/DDBJ whole genome shotgun (WGS) entry which is preliminary data.</text>
</comment>
<dbReference type="Gene3D" id="1.10.238.10">
    <property type="entry name" value="EF-hand"/>
    <property type="match status" value="1"/>
</dbReference>
<dbReference type="InterPro" id="IPR002048">
    <property type="entry name" value="EF_hand_dom"/>
</dbReference>
<dbReference type="GO" id="GO:0005509">
    <property type="term" value="F:calcium ion binding"/>
    <property type="evidence" value="ECO:0007669"/>
    <property type="project" value="InterPro"/>
</dbReference>
<dbReference type="PROSITE" id="PS00018">
    <property type="entry name" value="EF_HAND_1"/>
    <property type="match status" value="1"/>
</dbReference>
<dbReference type="EMBL" id="BDOQ01000001">
    <property type="protein sequence ID" value="GBG12638.1"/>
    <property type="molecule type" value="Genomic_DNA"/>
</dbReference>
<feature type="domain" description="EF-hand" evidence="3">
    <location>
        <begin position="109"/>
        <end position="144"/>
    </location>
</feature>
<feature type="signal peptide" evidence="2">
    <location>
        <begin position="1"/>
        <end position="22"/>
    </location>
</feature>
<dbReference type="InterPro" id="IPR018247">
    <property type="entry name" value="EF_Hand_1_Ca_BS"/>
</dbReference>
<dbReference type="OrthoDB" id="8538596at2"/>
<dbReference type="Proteomes" id="UP000245081">
    <property type="component" value="Unassembled WGS sequence"/>
</dbReference>
<evidence type="ECO:0000259" key="3">
    <source>
        <dbReference type="PROSITE" id="PS50222"/>
    </source>
</evidence>
<gene>
    <name evidence="4" type="ORF">NMK_0169</name>
</gene>
<reference evidence="4 5" key="1">
    <citation type="journal article" date="2018" name="Environ. Microbiol.">
        <title>Isolation and genomic characterization of Novimethylophilus kurashikiensis gen. nov. sp. nov., a new lanthanide-dependent methylotrophic species of Methylophilaceae.</title>
        <authorList>
            <person name="Lv H."/>
            <person name="Sahin N."/>
            <person name="Tani A."/>
        </authorList>
    </citation>
    <scope>NUCLEOTIDE SEQUENCE [LARGE SCALE GENOMIC DNA]</scope>
    <source>
        <strain evidence="4 5">La2-4</strain>
    </source>
</reference>
<accession>A0A2R5F4G8</accession>
<dbReference type="InterPro" id="IPR011992">
    <property type="entry name" value="EF-hand-dom_pair"/>
</dbReference>
<feature type="region of interest" description="Disordered" evidence="1">
    <location>
        <begin position="25"/>
        <end position="53"/>
    </location>
</feature>
<dbReference type="SUPFAM" id="SSF47473">
    <property type="entry name" value="EF-hand"/>
    <property type="match status" value="1"/>
</dbReference>
<feature type="compositionally biased region" description="Basic and acidic residues" evidence="1">
    <location>
        <begin position="145"/>
        <end position="177"/>
    </location>
</feature>
<dbReference type="Pfam" id="PF13202">
    <property type="entry name" value="EF-hand_5"/>
    <property type="match status" value="2"/>
</dbReference>
<keyword evidence="2" id="KW-0732">Signal</keyword>
<feature type="chain" id="PRO_5015329328" description="EF-hand domain-containing protein" evidence="2">
    <location>
        <begin position="23"/>
        <end position="199"/>
    </location>
</feature>
<proteinExistence type="predicted"/>
<evidence type="ECO:0000313" key="5">
    <source>
        <dbReference type="Proteomes" id="UP000245081"/>
    </source>
</evidence>
<evidence type="ECO:0000256" key="1">
    <source>
        <dbReference type="SAM" id="MobiDB-lite"/>
    </source>
</evidence>
<sequence length="199" mass="22455">MNNLILTAGAAFLMALYVPLNASEQDVSKQPSAPESSELKPSPPSLEQRMSPEERQRFNYDLQNHSGTVYPDHDQIESRRQLMRLKIQERLQRADTDHDNSISRSEAEENMPGLARHFDEIDANHDGIITIDEMKAVYDKKREVLDPKLAKDKEKESLLPIEKKRGKKDSDSATDKPKRGKKQPSQNDSAPSDSASSLS</sequence>
<dbReference type="PROSITE" id="PS50222">
    <property type="entry name" value="EF_HAND_2"/>
    <property type="match status" value="1"/>
</dbReference>
<feature type="compositionally biased region" description="Low complexity" evidence="1">
    <location>
        <begin position="183"/>
        <end position="199"/>
    </location>
</feature>
<dbReference type="RefSeq" id="WP_109013862.1">
    <property type="nucleotide sequence ID" value="NZ_BDOQ01000001.1"/>
</dbReference>
<evidence type="ECO:0000313" key="4">
    <source>
        <dbReference type="EMBL" id="GBG12638.1"/>
    </source>
</evidence>
<protein>
    <recommendedName>
        <fullName evidence="3">EF-hand domain-containing protein</fullName>
    </recommendedName>
</protein>
<evidence type="ECO:0000256" key="2">
    <source>
        <dbReference type="SAM" id="SignalP"/>
    </source>
</evidence>